<evidence type="ECO:0008006" key="4">
    <source>
        <dbReference type="Google" id="ProtNLM"/>
    </source>
</evidence>
<gene>
    <name evidence="2" type="ORF">XELAEV_18019882mg</name>
</gene>
<protein>
    <recommendedName>
        <fullName evidence="4">Protein kinase domain-containing protein</fullName>
    </recommendedName>
</protein>
<dbReference type="AlphaFoldDB" id="A0A974D6S0"/>
<dbReference type="OMA" id="PNEWLNA"/>
<dbReference type="EMBL" id="CM004471">
    <property type="protein sequence ID" value="OCT86188.1"/>
    <property type="molecule type" value="Genomic_DNA"/>
</dbReference>
<dbReference type="Gene3D" id="3.30.200.20">
    <property type="entry name" value="Phosphorylase Kinase, domain 1"/>
    <property type="match status" value="1"/>
</dbReference>
<reference evidence="3" key="1">
    <citation type="journal article" date="2016" name="Nature">
        <title>Genome evolution in the allotetraploid frog Xenopus laevis.</title>
        <authorList>
            <person name="Session A.M."/>
            <person name="Uno Y."/>
            <person name="Kwon T."/>
            <person name="Chapman J.A."/>
            <person name="Toyoda A."/>
            <person name="Takahashi S."/>
            <person name="Fukui A."/>
            <person name="Hikosaka A."/>
            <person name="Suzuki A."/>
            <person name="Kondo M."/>
            <person name="van Heeringen S.J."/>
            <person name="Quigley I."/>
            <person name="Heinz S."/>
            <person name="Ogino H."/>
            <person name="Ochi H."/>
            <person name="Hellsten U."/>
            <person name="Lyons J.B."/>
            <person name="Simakov O."/>
            <person name="Putnam N."/>
            <person name="Stites J."/>
            <person name="Kuroki Y."/>
            <person name="Tanaka T."/>
            <person name="Michiue T."/>
            <person name="Watanabe M."/>
            <person name="Bogdanovic O."/>
            <person name="Lister R."/>
            <person name="Georgiou G."/>
            <person name="Paranjpe S.S."/>
            <person name="van Kruijsbergen I."/>
            <person name="Shu S."/>
            <person name="Carlson J."/>
            <person name="Kinoshita T."/>
            <person name="Ohta Y."/>
            <person name="Mawaribuchi S."/>
            <person name="Jenkins J."/>
            <person name="Grimwood J."/>
            <person name="Schmutz J."/>
            <person name="Mitros T."/>
            <person name="Mozaffari S.V."/>
            <person name="Suzuki Y."/>
            <person name="Haramoto Y."/>
            <person name="Yamamoto T.S."/>
            <person name="Takagi C."/>
            <person name="Heald R."/>
            <person name="Miller K."/>
            <person name="Haudenschild C."/>
            <person name="Kitzman J."/>
            <person name="Nakayama T."/>
            <person name="Izutsu Y."/>
            <person name="Robert J."/>
            <person name="Fortriede J."/>
            <person name="Burns K."/>
            <person name="Lotay V."/>
            <person name="Karimi K."/>
            <person name="Yasuoka Y."/>
            <person name="Dichmann D.S."/>
            <person name="Flajnik M.F."/>
            <person name="Houston D.W."/>
            <person name="Shendure J."/>
            <person name="DuPasquier L."/>
            <person name="Vize P.D."/>
            <person name="Zorn A.M."/>
            <person name="Ito M."/>
            <person name="Marcotte E.M."/>
            <person name="Wallingford J.B."/>
            <person name="Ito Y."/>
            <person name="Asashima M."/>
            <person name="Ueno N."/>
            <person name="Matsuda Y."/>
            <person name="Veenstra G.J."/>
            <person name="Fujiyama A."/>
            <person name="Harland R.M."/>
            <person name="Taira M."/>
            <person name="Rokhsar D.S."/>
        </authorList>
    </citation>
    <scope>NUCLEOTIDE SEQUENCE [LARGE SCALE GENOMIC DNA]</scope>
    <source>
        <strain evidence="3">J</strain>
    </source>
</reference>
<proteinExistence type="predicted"/>
<organism evidence="2 3">
    <name type="scientific">Xenopus laevis</name>
    <name type="common">African clawed frog</name>
    <dbReference type="NCBI Taxonomy" id="8355"/>
    <lineage>
        <taxon>Eukaryota</taxon>
        <taxon>Metazoa</taxon>
        <taxon>Chordata</taxon>
        <taxon>Craniata</taxon>
        <taxon>Vertebrata</taxon>
        <taxon>Euteleostomi</taxon>
        <taxon>Amphibia</taxon>
        <taxon>Batrachia</taxon>
        <taxon>Anura</taxon>
        <taxon>Pipoidea</taxon>
        <taxon>Pipidae</taxon>
        <taxon>Xenopodinae</taxon>
        <taxon>Xenopus</taxon>
        <taxon>Xenopus</taxon>
    </lineage>
</organism>
<dbReference type="InterPro" id="IPR050588">
    <property type="entry name" value="WNK_Ser-Thr_kinase"/>
</dbReference>
<sequence length="265" mass="29241">MSSVAGSLAPPRPTNGSSSDTSVGGRLVPGEESEERPEEFRRRRHTMDKDKAEHRFFRRSVICDSNATALELPSNQSILGSPPESQTGLQVLVAWDSSVGAPVAQPVIEPAREVFPDSAEQPPRIPEAQQQHRGSAEAEKAPKPMSEQPEEESARTLQEKLADENEELETKAVGFSPDGRFLKFDIEIGRGSFKTVYKGLDTETTVEVAWCELQVRDGGRGATLCFYFSPSSSCWTIQGWLDNNLTGYHAGEAHVKRVLHRFSML</sequence>
<evidence type="ECO:0000313" key="2">
    <source>
        <dbReference type="EMBL" id="OCT86188.1"/>
    </source>
</evidence>
<feature type="region of interest" description="Disordered" evidence="1">
    <location>
        <begin position="115"/>
        <end position="158"/>
    </location>
</feature>
<accession>A0A974D6S0</accession>
<dbReference type="FunFam" id="3.30.200.20:FF:000494">
    <property type="entry name" value="serine/threonine-protein kinase WNK2 isoform X2"/>
    <property type="match status" value="1"/>
</dbReference>
<dbReference type="PANTHER" id="PTHR13902">
    <property type="entry name" value="SERINE/THREONINE-PROTEIN KINASE WNK WITH NO LYSINE -RELATED"/>
    <property type="match status" value="1"/>
</dbReference>
<evidence type="ECO:0000313" key="3">
    <source>
        <dbReference type="Proteomes" id="UP000694892"/>
    </source>
</evidence>
<evidence type="ECO:0000256" key="1">
    <source>
        <dbReference type="SAM" id="MobiDB-lite"/>
    </source>
</evidence>
<name>A0A974D6S0_XENLA</name>
<dbReference type="Proteomes" id="UP000694892">
    <property type="component" value="Chromosome 3S"/>
</dbReference>
<feature type="region of interest" description="Disordered" evidence="1">
    <location>
        <begin position="1"/>
        <end position="49"/>
    </location>
</feature>